<keyword evidence="6 10" id="KW-0067">ATP-binding</keyword>
<comment type="subunit">
    <text evidence="2 10">Homodimer.</text>
</comment>
<dbReference type="Gene3D" id="3.90.960.10">
    <property type="entry name" value="YbaK/aminoacyl-tRNA synthetase-associated domain"/>
    <property type="match status" value="1"/>
</dbReference>
<evidence type="ECO:0000256" key="4">
    <source>
        <dbReference type="ARBA" id="ARBA00022598"/>
    </source>
</evidence>
<evidence type="ECO:0000313" key="14">
    <source>
        <dbReference type="Proteomes" id="UP000067626"/>
    </source>
</evidence>
<dbReference type="PATRIC" id="fig|52.7.peg.6427"/>
<comment type="domain">
    <text evidence="10">Consists of three domains: the N-terminal catalytic domain, the editing domain and the C-terminal anticodon-binding domain.</text>
</comment>
<dbReference type="InterPro" id="IPR044140">
    <property type="entry name" value="ProRS_anticodon_short"/>
</dbReference>
<dbReference type="SUPFAM" id="SSF52954">
    <property type="entry name" value="Class II aaRS ABD-related"/>
    <property type="match status" value="1"/>
</dbReference>
<dbReference type="Proteomes" id="UP000067626">
    <property type="component" value="Chromosome"/>
</dbReference>
<keyword evidence="4 10" id="KW-0436">Ligase</keyword>
<proteinExistence type="inferred from homology"/>
<dbReference type="CDD" id="cd04334">
    <property type="entry name" value="ProRS-INS"/>
    <property type="match status" value="1"/>
</dbReference>
<evidence type="ECO:0000256" key="7">
    <source>
        <dbReference type="ARBA" id="ARBA00022917"/>
    </source>
</evidence>
<dbReference type="AlphaFoldDB" id="A0A0K1EL66"/>
<dbReference type="InterPro" id="IPR002314">
    <property type="entry name" value="aa-tRNA-synt_IIb"/>
</dbReference>
<keyword evidence="3 10" id="KW-0963">Cytoplasm</keyword>
<dbReference type="InterPro" id="IPR050062">
    <property type="entry name" value="Pro-tRNA_synthetase"/>
</dbReference>
<comment type="similarity">
    <text evidence="10">Belongs to the class-II aminoacyl-tRNA synthetase family. ProS type 1 subfamily.</text>
</comment>
<evidence type="ECO:0000313" key="13">
    <source>
        <dbReference type="EMBL" id="AKT41619.1"/>
    </source>
</evidence>
<dbReference type="Gene3D" id="3.40.50.800">
    <property type="entry name" value="Anticodon-binding domain"/>
    <property type="match status" value="1"/>
</dbReference>
<dbReference type="PANTHER" id="PTHR42753">
    <property type="entry name" value="MITOCHONDRIAL RIBOSOME PROTEIN L39/PROLYL-TRNA LIGASE FAMILY MEMBER"/>
    <property type="match status" value="1"/>
</dbReference>
<dbReference type="GO" id="GO:0002161">
    <property type="term" value="F:aminoacyl-tRNA deacylase activity"/>
    <property type="evidence" value="ECO:0007669"/>
    <property type="project" value="InterPro"/>
</dbReference>
<dbReference type="InterPro" id="IPR023717">
    <property type="entry name" value="Pro-tRNA-Synthase_IIa_type1"/>
</dbReference>
<evidence type="ECO:0000256" key="6">
    <source>
        <dbReference type="ARBA" id="ARBA00022840"/>
    </source>
</evidence>
<evidence type="ECO:0000256" key="11">
    <source>
        <dbReference type="SAM" id="MobiDB-lite"/>
    </source>
</evidence>
<comment type="catalytic activity">
    <reaction evidence="9 10">
        <text>tRNA(Pro) + L-proline + ATP = L-prolyl-tRNA(Pro) + AMP + diphosphate</text>
        <dbReference type="Rhea" id="RHEA:14305"/>
        <dbReference type="Rhea" id="RHEA-COMP:9700"/>
        <dbReference type="Rhea" id="RHEA-COMP:9702"/>
        <dbReference type="ChEBI" id="CHEBI:30616"/>
        <dbReference type="ChEBI" id="CHEBI:33019"/>
        <dbReference type="ChEBI" id="CHEBI:60039"/>
        <dbReference type="ChEBI" id="CHEBI:78442"/>
        <dbReference type="ChEBI" id="CHEBI:78532"/>
        <dbReference type="ChEBI" id="CHEBI:456215"/>
        <dbReference type="EC" id="6.1.1.15"/>
    </reaction>
</comment>
<dbReference type="InterPro" id="IPR007214">
    <property type="entry name" value="YbaK/aa-tRNA-synth-assoc-dom"/>
</dbReference>
<dbReference type="CDD" id="cd00779">
    <property type="entry name" value="ProRS_core_prok"/>
    <property type="match status" value="1"/>
</dbReference>
<dbReference type="InterPro" id="IPR002316">
    <property type="entry name" value="Pro-tRNA-ligase_IIa"/>
</dbReference>
<evidence type="ECO:0000256" key="3">
    <source>
        <dbReference type="ARBA" id="ARBA00022490"/>
    </source>
</evidence>
<sequence>MRRSKAFIPTLKEVPADAQVASHQLLLRAGFVRQLGAGIYSYLPLTLRALRKVEQVIREEMAAIGAQEFYFPALHPAEPWQESGRWEVMGPNMFRLKDRKGGDYCLGMTHEEIFTTIARAELRSYRNLPQVWYQIQTKFRDEARPKSGLLRVRQFTMKDAYSFDIDAAGLDRSFDDQRRAYHRIFSRCGLSFVAVEAHSGSMGGSASTEFMVRTNAGEDNIASCAACGYAANTEKATSRIASADDGPGLAAPEKFPTPGVRTIEDLGKPPYGVTADRQLKTLVYIADGKPVIAVVRGDQQLNEAKLQSATAADDLRPAHPEEIRTLLGALPGSLGGVGTAGRAPLFLDPSLVGRRDMVTGANQDDHHLRGVDVARDLAHAQPIDLRTVNDGEGCPRCDGVLSVYKGLEVGHIFKLGTRYAVAMKATVLNAAGEVVPVVMGSYGIGVERVMAAAIELHHDADGICWPMSIAPFHVALLSLQTTDAAVVKAADDLYAALESAGIEVLYDDREERPGVKFKDADLIGLPIRLAIGTKGLANQQVEVKLRTSKEVQLVPLAEAVQYVKDLIRDLTPKAIEPAS</sequence>
<dbReference type="InterPro" id="IPR004154">
    <property type="entry name" value="Anticodon-bd"/>
</dbReference>
<dbReference type="RefSeq" id="WP_050433377.1">
    <property type="nucleotide sequence ID" value="NZ_CP012159.1"/>
</dbReference>
<dbReference type="PANTHER" id="PTHR42753:SF2">
    <property type="entry name" value="PROLINE--TRNA LIGASE"/>
    <property type="match status" value="1"/>
</dbReference>
<dbReference type="GO" id="GO:0006433">
    <property type="term" value="P:prolyl-tRNA aminoacylation"/>
    <property type="evidence" value="ECO:0007669"/>
    <property type="project" value="UniProtKB-UniRule"/>
</dbReference>
<dbReference type="EMBL" id="CP012159">
    <property type="protein sequence ID" value="AKT41619.1"/>
    <property type="molecule type" value="Genomic_DNA"/>
</dbReference>
<comment type="function">
    <text evidence="10">Catalyzes the attachment of proline to tRNA(Pro) in a two-step reaction: proline is first activated by ATP to form Pro-AMP and then transferred to the acceptor end of tRNA(Pro). As ProRS can inadvertently accommodate and process non-cognate amino acids such as alanine and cysteine, to avoid such errors it has two additional distinct editing activities against alanine. One activity is designated as 'pretransfer' editing and involves the tRNA(Pro)-independent hydrolysis of activated Ala-AMP. The other activity is designated 'posttransfer' editing and involves deacylation of mischarged Ala-tRNA(Pro). The misacylated Cys-tRNA(Pro) is not edited by ProRS.</text>
</comment>
<evidence type="ECO:0000256" key="5">
    <source>
        <dbReference type="ARBA" id="ARBA00022741"/>
    </source>
</evidence>
<dbReference type="Pfam" id="PF04073">
    <property type="entry name" value="tRNA_edit"/>
    <property type="match status" value="1"/>
</dbReference>
<evidence type="ECO:0000256" key="1">
    <source>
        <dbReference type="ARBA" id="ARBA00004496"/>
    </source>
</evidence>
<evidence type="ECO:0000259" key="12">
    <source>
        <dbReference type="PROSITE" id="PS50862"/>
    </source>
</evidence>
<keyword evidence="5 10" id="KW-0547">Nucleotide-binding</keyword>
<reference evidence="13 14" key="1">
    <citation type="submission" date="2015-07" db="EMBL/GenBank/DDBJ databases">
        <title>Genome analysis of myxobacterium Chondromyces crocatus Cm c5 reveals a high potential for natural compound synthesis and the genetic basis for the loss of fruiting body formation.</title>
        <authorList>
            <person name="Zaburannyi N."/>
            <person name="Bunk B."/>
            <person name="Maier J."/>
            <person name="Overmann J."/>
            <person name="Mueller R."/>
        </authorList>
    </citation>
    <scope>NUCLEOTIDE SEQUENCE [LARGE SCALE GENOMIC DNA]</scope>
    <source>
        <strain evidence="13 14">Cm c5</strain>
    </source>
</reference>
<keyword evidence="14" id="KW-1185">Reference proteome</keyword>
<dbReference type="HAMAP" id="MF_01569">
    <property type="entry name" value="Pro_tRNA_synth_type1"/>
    <property type="match status" value="1"/>
</dbReference>
<evidence type="ECO:0000256" key="9">
    <source>
        <dbReference type="ARBA" id="ARBA00047671"/>
    </source>
</evidence>
<dbReference type="InterPro" id="IPR036754">
    <property type="entry name" value="YbaK/aa-tRNA-synt-asso_dom_sf"/>
</dbReference>
<dbReference type="NCBIfam" id="TIGR00409">
    <property type="entry name" value="proS_fam_II"/>
    <property type="match status" value="1"/>
</dbReference>
<dbReference type="GO" id="GO:0005524">
    <property type="term" value="F:ATP binding"/>
    <property type="evidence" value="ECO:0007669"/>
    <property type="project" value="UniProtKB-UniRule"/>
</dbReference>
<evidence type="ECO:0000256" key="2">
    <source>
        <dbReference type="ARBA" id="ARBA00011738"/>
    </source>
</evidence>
<dbReference type="OrthoDB" id="9809052at2"/>
<dbReference type="InterPro" id="IPR004500">
    <property type="entry name" value="Pro-tRNA-synth_IIa_bac-type"/>
</dbReference>
<dbReference type="GO" id="GO:0004827">
    <property type="term" value="F:proline-tRNA ligase activity"/>
    <property type="evidence" value="ECO:0007669"/>
    <property type="project" value="UniProtKB-UniRule"/>
</dbReference>
<dbReference type="SUPFAM" id="SSF55826">
    <property type="entry name" value="YbaK/ProRS associated domain"/>
    <property type="match status" value="1"/>
</dbReference>
<dbReference type="SUPFAM" id="SSF55681">
    <property type="entry name" value="Class II aaRS and biotin synthetases"/>
    <property type="match status" value="1"/>
</dbReference>
<evidence type="ECO:0000256" key="8">
    <source>
        <dbReference type="ARBA" id="ARBA00023146"/>
    </source>
</evidence>
<dbReference type="PROSITE" id="PS50862">
    <property type="entry name" value="AA_TRNA_LIGASE_II"/>
    <property type="match status" value="1"/>
</dbReference>
<dbReference type="InterPro" id="IPR045864">
    <property type="entry name" value="aa-tRNA-synth_II/BPL/LPL"/>
</dbReference>
<dbReference type="GO" id="GO:0005829">
    <property type="term" value="C:cytosol"/>
    <property type="evidence" value="ECO:0007669"/>
    <property type="project" value="TreeGrafter"/>
</dbReference>
<dbReference type="Pfam" id="PF03129">
    <property type="entry name" value="HGTP_anticodon"/>
    <property type="match status" value="1"/>
</dbReference>
<keyword evidence="7 10" id="KW-0648">Protein biosynthesis</keyword>
<organism evidence="13 14">
    <name type="scientific">Chondromyces crocatus</name>
    <dbReference type="NCBI Taxonomy" id="52"/>
    <lineage>
        <taxon>Bacteria</taxon>
        <taxon>Pseudomonadati</taxon>
        <taxon>Myxococcota</taxon>
        <taxon>Polyangia</taxon>
        <taxon>Polyangiales</taxon>
        <taxon>Polyangiaceae</taxon>
        <taxon>Chondromyces</taxon>
    </lineage>
</organism>
<dbReference type="STRING" id="52.CMC5_058260"/>
<feature type="region of interest" description="Disordered" evidence="11">
    <location>
        <begin position="241"/>
        <end position="262"/>
    </location>
</feature>
<keyword evidence="8 10" id="KW-0030">Aminoacyl-tRNA synthetase</keyword>
<dbReference type="InterPro" id="IPR006195">
    <property type="entry name" value="aa-tRNA-synth_II"/>
</dbReference>
<dbReference type="NCBIfam" id="NF006625">
    <property type="entry name" value="PRK09194.1"/>
    <property type="match status" value="1"/>
</dbReference>
<dbReference type="EC" id="6.1.1.15" evidence="10"/>
<protein>
    <recommendedName>
        <fullName evidence="10">Proline--tRNA ligase</fullName>
        <ecNumber evidence="10">6.1.1.15</ecNumber>
    </recommendedName>
    <alternativeName>
        <fullName evidence="10">Prolyl-tRNA synthetase</fullName>
        <shortName evidence="10">ProRS</shortName>
    </alternativeName>
</protein>
<dbReference type="KEGG" id="ccro:CMC5_058260"/>
<dbReference type="InterPro" id="IPR033730">
    <property type="entry name" value="ProRS_core_prok"/>
</dbReference>
<dbReference type="Pfam" id="PF00587">
    <property type="entry name" value="tRNA-synt_2b"/>
    <property type="match status" value="1"/>
</dbReference>
<dbReference type="InterPro" id="IPR036621">
    <property type="entry name" value="Anticodon-bd_dom_sf"/>
</dbReference>
<gene>
    <name evidence="10" type="primary">proS</name>
    <name evidence="13" type="ORF">CMC5_058260</name>
</gene>
<name>A0A0K1EL66_CHOCO</name>
<evidence type="ECO:0000256" key="10">
    <source>
        <dbReference type="HAMAP-Rule" id="MF_01569"/>
    </source>
</evidence>
<feature type="domain" description="Aminoacyl-transfer RNA synthetases class-II family profile" evidence="12">
    <location>
        <begin position="33"/>
        <end position="471"/>
    </location>
</feature>
<dbReference type="PRINTS" id="PR01046">
    <property type="entry name" value="TRNASYNTHPRO"/>
</dbReference>
<dbReference type="CDD" id="cd00861">
    <property type="entry name" value="ProRS_anticodon_short"/>
    <property type="match status" value="1"/>
</dbReference>
<accession>A0A0K1EL66</accession>
<comment type="subcellular location">
    <subcellularLocation>
        <location evidence="1 10">Cytoplasm</location>
    </subcellularLocation>
</comment>
<dbReference type="Gene3D" id="3.30.930.10">
    <property type="entry name" value="Bira Bifunctional Protein, Domain 2"/>
    <property type="match status" value="2"/>
</dbReference>